<sequence>MVGVHNKYSANNRESNENNESSANNRADISPKTVSPKPHFTEFHFADRMVISPNGHFAEAISLNGKKS</sequence>
<proteinExistence type="predicted"/>
<protein>
    <submittedName>
        <fullName evidence="2">Uncharacterized protein</fullName>
    </submittedName>
</protein>
<feature type="region of interest" description="Disordered" evidence="1">
    <location>
        <begin position="1"/>
        <end position="39"/>
    </location>
</feature>
<dbReference type="EMBL" id="KI300767">
    <property type="protein sequence ID" value="ERZ96026.1"/>
    <property type="molecule type" value="Genomic_DNA"/>
</dbReference>
<evidence type="ECO:0000256" key="1">
    <source>
        <dbReference type="SAM" id="MobiDB-lite"/>
    </source>
</evidence>
<gene>
    <name evidence="2" type="ORF">GLOINDRAFT_1387</name>
</gene>
<evidence type="ECO:0000313" key="2">
    <source>
        <dbReference type="EMBL" id="ERZ96026.1"/>
    </source>
</evidence>
<dbReference type="AlphaFoldDB" id="U9SLT7"/>
<name>U9SLT7_RHIID</name>
<dbReference type="HOGENOM" id="CLU_2795269_0_0_1"/>
<organism evidence="2">
    <name type="scientific">Rhizophagus irregularis (strain DAOM 181602 / DAOM 197198 / MUCL 43194)</name>
    <name type="common">Arbuscular mycorrhizal fungus</name>
    <name type="synonym">Glomus intraradices</name>
    <dbReference type="NCBI Taxonomy" id="747089"/>
    <lineage>
        <taxon>Eukaryota</taxon>
        <taxon>Fungi</taxon>
        <taxon>Fungi incertae sedis</taxon>
        <taxon>Mucoromycota</taxon>
        <taxon>Glomeromycotina</taxon>
        <taxon>Glomeromycetes</taxon>
        <taxon>Glomerales</taxon>
        <taxon>Glomeraceae</taxon>
        <taxon>Rhizophagus</taxon>
    </lineage>
</organism>
<feature type="compositionally biased region" description="Low complexity" evidence="1">
    <location>
        <begin position="9"/>
        <end position="27"/>
    </location>
</feature>
<reference evidence="2" key="1">
    <citation type="submission" date="2013-07" db="EMBL/GenBank/DDBJ databases">
        <title>The genome of an arbuscular mycorrhizal fungus provides insights into the evolution of the oldest plant symbiosis.</title>
        <authorList>
            <consortium name="DOE Joint Genome Institute"/>
            <person name="Tisserant E."/>
            <person name="Malbreil M."/>
            <person name="Kuo A."/>
            <person name="Kohler A."/>
            <person name="Symeonidi A."/>
            <person name="Balestrini R."/>
            <person name="Charron P."/>
            <person name="Duensing N."/>
            <person name="Frei-dit-Frey N."/>
            <person name="Gianinazzi-Pearson V."/>
            <person name="Gilbert B."/>
            <person name="Handa Y."/>
            <person name="Hijri M."/>
            <person name="Kaul R."/>
            <person name="Kawaguchi M."/>
            <person name="Krajinski F."/>
            <person name="Lammers P."/>
            <person name="Lapierre D."/>
            <person name="Masclaux F.G."/>
            <person name="Murat C."/>
            <person name="Morin E."/>
            <person name="Ndikumana S."/>
            <person name="Pagni M."/>
            <person name="Petitpierre D."/>
            <person name="Requena N."/>
            <person name="Rosikiewicz P."/>
            <person name="Riley R."/>
            <person name="Saito K."/>
            <person name="San Clemente H."/>
            <person name="Shapiro H."/>
            <person name="van Tuinen D."/>
            <person name="Becard G."/>
            <person name="Bonfante P."/>
            <person name="Paszkowski U."/>
            <person name="Shachar-Hill Y."/>
            <person name="Young J.P."/>
            <person name="Sanders I.R."/>
            <person name="Henrissat B."/>
            <person name="Rensing S.A."/>
            <person name="Grigoriev I.V."/>
            <person name="Corradi N."/>
            <person name="Roux C."/>
            <person name="Martin F."/>
        </authorList>
    </citation>
    <scope>NUCLEOTIDE SEQUENCE</scope>
    <source>
        <strain evidence="2">DAOM 197198</strain>
    </source>
</reference>
<accession>U9SLT7</accession>